<evidence type="ECO:0000256" key="7">
    <source>
        <dbReference type="ARBA" id="ARBA00023010"/>
    </source>
</evidence>
<feature type="region of interest" description="Disordered" evidence="10">
    <location>
        <begin position="346"/>
        <end position="386"/>
    </location>
</feature>
<dbReference type="InterPro" id="IPR022813">
    <property type="entry name" value="SecD/SecF_arch_bac"/>
</dbReference>
<feature type="transmembrane region" description="Helical" evidence="9">
    <location>
        <begin position="280"/>
        <end position="304"/>
    </location>
</feature>
<dbReference type="Pfam" id="PF02355">
    <property type="entry name" value="SecD_SecF_C"/>
    <property type="match status" value="1"/>
</dbReference>
<keyword evidence="3 9" id="KW-1003">Cell membrane</keyword>
<dbReference type="GO" id="GO:0043952">
    <property type="term" value="P:protein transport by the Sec complex"/>
    <property type="evidence" value="ECO:0007669"/>
    <property type="project" value="UniProtKB-UniRule"/>
</dbReference>
<evidence type="ECO:0000256" key="3">
    <source>
        <dbReference type="ARBA" id="ARBA00022475"/>
    </source>
</evidence>
<keyword evidence="13" id="KW-1185">Reference proteome</keyword>
<evidence type="ECO:0000256" key="10">
    <source>
        <dbReference type="SAM" id="MobiDB-lite"/>
    </source>
</evidence>
<comment type="similarity">
    <text evidence="9">Belongs to the SecD/SecF family. SecF subfamily.</text>
</comment>
<evidence type="ECO:0000313" key="12">
    <source>
        <dbReference type="EMBL" id="RZS89437.1"/>
    </source>
</evidence>
<dbReference type="InterPro" id="IPR048634">
    <property type="entry name" value="SecD_SecF_C"/>
</dbReference>
<feature type="transmembrane region" description="Helical" evidence="9">
    <location>
        <begin position="255"/>
        <end position="274"/>
    </location>
</feature>
<dbReference type="Pfam" id="PF07549">
    <property type="entry name" value="Sec_GG"/>
    <property type="match status" value="1"/>
</dbReference>
<dbReference type="Proteomes" id="UP000293638">
    <property type="component" value="Unassembled WGS sequence"/>
</dbReference>
<comment type="caution">
    <text evidence="9">Lacks conserved residue(s) required for the propagation of feature annotation.</text>
</comment>
<dbReference type="HAMAP" id="MF_01464_B">
    <property type="entry name" value="SecF_B"/>
    <property type="match status" value="1"/>
</dbReference>
<feature type="transmembrane region" description="Helical" evidence="9">
    <location>
        <begin position="169"/>
        <end position="189"/>
    </location>
</feature>
<evidence type="ECO:0000259" key="11">
    <source>
        <dbReference type="Pfam" id="PF02355"/>
    </source>
</evidence>
<feature type="transmembrane region" description="Helical" evidence="9">
    <location>
        <begin position="27"/>
        <end position="44"/>
    </location>
</feature>
<organism evidence="12 13">
    <name type="scientific">Motilibacter rhizosphaerae</name>
    <dbReference type="NCBI Taxonomy" id="598652"/>
    <lineage>
        <taxon>Bacteria</taxon>
        <taxon>Bacillati</taxon>
        <taxon>Actinomycetota</taxon>
        <taxon>Actinomycetes</taxon>
        <taxon>Motilibacterales</taxon>
        <taxon>Motilibacteraceae</taxon>
        <taxon>Motilibacter</taxon>
    </lineage>
</organism>
<dbReference type="GO" id="GO:0006605">
    <property type="term" value="P:protein targeting"/>
    <property type="evidence" value="ECO:0007669"/>
    <property type="project" value="UniProtKB-UniRule"/>
</dbReference>
<dbReference type="AlphaFoldDB" id="A0A4Q7NQV8"/>
<dbReference type="InterPro" id="IPR022645">
    <property type="entry name" value="SecD/SecF_bac"/>
</dbReference>
<dbReference type="NCBIfam" id="TIGR00916">
    <property type="entry name" value="2A0604s01"/>
    <property type="match status" value="1"/>
</dbReference>
<keyword evidence="5 9" id="KW-0653">Protein transport</keyword>
<feature type="domain" description="Protein export membrane protein SecD/SecF C-terminal" evidence="11">
    <location>
        <begin position="117"/>
        <end position="308"/>
    </location>
</feature>
<dbReference type="GO" id="GO:0065002">
    <property type="term" value="P:intracellular protein transmembrane transport"/>
    <property type="evidence" value="ECO:0007669"/>
    <property type="project" value="UniProtKB-UniRule"/>
</dbReference>
<proteinExistence type="inferred from homology"/>
<sequence length="386" mass="40519">MSRLGDVGGRLYRGDVSYDFVGNQKRWYAISGVILVVTIAALFLRPLQLGIEFKGGAEFRVPGATSCSLPDARSTVSSITGTEVVATEIGAGGNRTLRIQTETIKPDQRVAIQNALAKTCGVKADDVNTQSISGSWGRDISKKALQGLIIFLVLVAVYMAIAFREWKMSAAALVALAHDLVITAGVYALSGFEVTPATVTGLLTILGYSLYDTVVVFDKVRENTAGITAGNRYSYSDAANLAVNQTLVRSVNTSLIALLPVAGILFVGAGLLGAGALKDIALALFVGIAAGTYSSIFIATPLLADLKEREPAMRALRKRVAARKAAPAPVPAAAAAAAPVGGSTALVLEDEPADEESSAVAPRPRTQAQRRPGGQRPQQRRGGRKR</sequence>
<dbReference type="PANTHER" id="PTHR30081:SF8">
    <property type="entry name" value="PROTEIN TRANSLOCASE SUBUNIT SECF"/>
    <property type="match status" value="1"/>
</dbReference>
<dbReference type="InterPro" id="IPR005665">
    <property type="entry name" value="SecF_bac"/>
</dbReference>
<evidence type="ECO:0000256" key="9">
    <source>
        <dbReference type="HAMAP-Rule" id="MF_01464"/>
    </source>
</evidence>
<dbReference type="SUPFAM" id="SSF82866">
    <property type="entry name" value="Multidrug efflux transporter AcrB transmembrane domain"/>
    <property type="match status" value="1"/>
</dbReference>
<dbReference type="Gene3D" id="1.20.1640.10">
    <property type="entry name" value="Multidrug efflux transporter AcrB transmembrane domain"/>
    <property type="match status" value="1"/>
</dbReference>
<dbReference type="InterPro" id="IPR022646">
    <property type="entry name" value="SecD/SecF_CS"/>
</dbReference>
<dbReference type="RefSeq" id="WP_130492052.1">
    <property type="nucleotide sequence ID" value="NZ_SGXD01000002.1"/>
</dbReference>
<dbReference type="InterPro" id="IPR055344">
    <property type="entry name" value="SecD_SecF_C_bact"/>
</dbReference>
<evidence type="ECO:0000256" key="1">
    <source>
        <dbReference type="ARBA" id="ARBA00004651"/>
    </source>
</evidence>
<protein>
    <recommendedName>
        <fullName evidence="9">Protein-export membrane protein SecF</fullName>
    </recommendedName>
</protein>
<dbReference type="PANTHER" id="PTHR30081">
    <property type="entry name" value="PROTEIN-EXPORT MEMBRANE PROTEIN SEC"/>
    <property type="match status" value="1"/>
</dbReference>
<comment type="function">
    <text evidence="9">Part of the Sec protein translocase complex. Interacts with the SecYEG preprotein conducting channel. SecDF uses the proton motive force (PMF) to complete protein translocation after the ATP-dependent function of SecA.</text>
</comment>
<keyword evidence="7 9" id="KW-0811">Translocation</keyword>
<dbReference type="OrthoDB" id="9774769at2"/>
<name>A0A4Q7NQV8_9ACTN</name>
<evidence type="ECO:0000256" key="4">
    <source>
        <dbReference type="ARBA" id="ARBA00022692"/>
    </source>
</evidence>
<keyword evidence="6 9" id="KW-1133">Transmembrane helix</keyword>
<comment type="subunit">
    <text evidence="9">Forms a complex with SecD. Part of the essential Sec protein translocation apparatus which comprises SecA, SecYEG and auxiliary proteins SecDF. Other proteins may also be involved.</text>
</comment>
<evidence type="ECO:0000256" key="2">
    <source>
        <dbReference type="ARBA" id="ARBA00022448"/>
    </source>
</evidence>
<keyword evidence="2 9" id="KW-0813">Transport</keyword>
<dbReference type="NCBIfam" id="TIGR00966">
    <property type="entry name" value="transloc_SecF"/>
    <property type="match status" value="1"/>
</dbReference>
<keyword evidence="8 9" id="KW-0472">Membrane</keyword>
<gene>
    <name evidence="9" type="primary">secF</name>
    <name evidence="12" type="ORF">EV189_1200</name>
</gene>
<keyword evidence="4 9" id="KW-0812">Transmembrane</keyword>
<reference evidence="12 13" key="1">
    <citation type="submission" date="2019-02" db="EMBL/GenBank/DDBJ databases">
        <title>Genomic Encyclopedia of Type Strains, Phase IV (KMG-IV): sequencing the most valuable type-strain genomes for metagenomic binning, comparative biology and taxonomic classification.</title>
        <authorList>
            <person name="Goeker M."/>
        </authorList>
    </citation>
    <scope>NUCLEOTIDE SEQUENCE [LARGE SCALE GENOMIC DNA]</scope>
    <source>
        <strain evidence="12 13">DSM 45622</strain>
    </source>
</reference>
<comment type="caution">
    <text evidence="12">The sequence shown here is derived from an EMBL/GenBank/DDBJ whole genome shotgun (WGS) entry which is preliminary data.</text>
</comment>
<evidence type="ECO:0000256" key="8">
    <source>
        <dbReference type="ARBA" id="ARBA00023136"/>
    </source>
</evidence>
<dbReference type="GO" id="GO:0005886">
    <property type="term" value="C:plasma membrane"/>
    <property type="evidence" value="ECO:0007669"/>
    <property type="project" value="UniProtKB-SubCell"/>
</dbReference>
<dbReference type="PRINTS" id="PR01755">
    <property type="entry name" value="SECFTRNLCASE"/>
</dbReference>
<accession>A0A4Q7NQV8</accession>
<dbReference type="GO" id="GO:0015450">
    <property type="term" value="F:protein-transporting ATPase activity"/>
    <property type="evidence" value="ECO:0007669"/>
    <property type="project" value="InterPro"/>
</dbReference>
<feature type="compositionally biased region" description="Low complexity" evidence="10">
    <location>
        <begin position="362"/>
        <end position="377"/>
    </location>
</feature>
<feature type="compositionally biased region" description="Acidic residues" evidence="10">
    <location>
        <begin position="348"/>
        <end position="357"/>
    </location>
</feature>
<comment type="subcellular location">
    <subcellularLocation>
        <location evidence="1 9">Cell membrane</location>
        <topology evidence="1 9">Multi-pass membrane protein</topology>
    </subcellularLocation>
</comment>
<evidence type="ECO:0000313" key="13">
    <source>
        <dbReference type="Proteomes" id="UP000293638"/>
    </source>
</evidence>
<feature type="transmembrane region" description="Helical" evidence="9">
    <location>
        <begin position="144"/>
        <end position="163"/>
    </location>
</feature>
<dbReference type="EMBL" id="SGXD01000002">
    <property type="protein sequence ID" value="RZS89437.1"/>
    <property type="molecule type" value="Genomic_DNA"/>
</dbReference>
<evidence type="ECO:0000256" key="6">
    <source>
        <dbReference type="ARBA" id="ARBA00022989"/>
    </source>
</evidence>
<evidence type="ECO:0000256" key="5">
    <source>
        <dbReference type="ARBA" id="ARBA00022927"/>
    </source>
</evidence>